<evidence type="ECO:0000313" key="5">
    <source>
        <dbReference type="EMBL" id="SFQ84634.1"/>
    </source>
</evidence>
<dbReference type="GeneID" id="93712793"/>
<dbReference type="Gene3D" id="1.10.357.10">
    <property type="entry name" value="Tetracycline Repressor, domain 2"/>
    <property type="match status" value="1"/>
</dbReference>
<dbReference type="PANTHER" id="PTHR43479">
    <property type="entry name" value="ACREF/ENVCD OPERON REPRESSOR-RELATED"/>
    <property type="match status" value="1"/>
</dbReference>
<keyword evidence="1" id="KW-0678">Repressor</keyword>
<reference evidence="5 6" key="1">
    <citation type="submission" date="2016-10" db="EMBL/GenBank/DDBJ databases">
        <authorList>
            <person name="Varghese N."/>
            <person name="Submissions S."/>
        </authorList>
    </citation>
    <scope>NUCLEOTIDE SEQUENCE [LARGE SCALE GENOMIC DNA]</scope>
    <source>
        <strain evidence="5 6">DSM 13796</strain>
    </source>
</reference>
<dbReference type="InterPro" id="IPR009057">
    <property type="entry name" value="Homeodomain-like_sf"/>
</dbReference>
<dbReference type="PROSITE" id="PS01081">
    <property type="entry name" value="HTH_TETR_1"/>
    <property type="match status" value="1"/>
</dbReference>
<dbReference type="Proteomes" id="UP000182762">
    <property type="component" value="Unassembled WGS sequence"/>
</dbReference>
<keyword evidence="2 3" id="KW-0238">DNA-binding</keyword>
<evidence type="ECO:0000256" key="1">
    <source>
        <dbReference type="ARBA" id="ARBA00022491"/>
    </source>
</evidence>
<dbReference type="InterPro" id="IPR023772">
    <property type="entry name" value="DNA-bd_HTH_TetR-type_CS"/>
</dbReference>
<keyword evidence="6" id="KW-1185">Reference proteome</keyword>
<evidence type="ECO:0000313" key="6">
    <source>
        <dbReference type="Proteomes" id="UP000182762"/>
    </source>
</evidence>
<organism evidence="5 6">
    <name type="scientific">Priestia endophytica DSM 13796</name>
    <dbReference type="NCBI Taxonomy" id="1121089"/>
    <lineage>
        <taxon>Bacteria</taxon>
        <taxon>Bacillati</taxon>
        <taxon>Bacillota</taxon>
        <taxon>Bacilli</taxon>
        <taxon>Bacillales</taxon>
        <taxon>Bacillaceae</taxon>
        <taxon>Priestia</taxon>
    </lineage>
</organism>
<accession>A0A1I6BUR2</accession>
<dbReference type="PRINTS" id="PR00455">
    <property type="entry name" value="HTHTETR"/>
</dbReference>
<feature type="domain" description="HTH tetR-type" evidence="4">
    <location>
        <begin position="7"/>
        <end position="67"/>
    </location>
</feature>
<dbReference type="PANTHER" id="PTHR43479:SF11">
    <property type="entry name" value="ACREF_ENVCD OPERON REPRESSOR-RELATED"/>
    <property type="match status" value="1"/>
</dbReference>
<dbReference type="SUPFAM" id="SSF46689">
    <property type="entry name" value="Homeodomain-like"/>
    <property type="match status" value="1"/>
</dbReference>
<evidence type="ECO:0000256" key="2">
    <source>
        <dbReference type="ARBA" id="ARBA00023125"/>
    </source>
</evidence>
<dbReference type="RefSeq" id="WP_061804069.1">
    <property type="nucleotide sequence ID" value="NZ_FOXX01000014.1"/>
</dbReference>
<dbReference type="EMBL" id="FOXX01000014">
    <property type="protein sequence ID" value="SFQ84634.1"/>
    <property type="molecule type" value="Genomic_DNA"/>
</dbReference>
<evidence type="ECO:0000256" key="3">
    <source>
        <dbReference type="PROSITE-ProRule" id="PRU00335"/>
    </source>
</evidence>
<gene>
    <name evidence="5" type="ORF">SAMN02745910_04237</name>
</gene>
<dbReference type="Pfam" id="PF00440">
    <property type="entry name" value="TetR_N"/>
    <property type="match status" value="1"/>
</dbReference>
<comment type="caution">
    <text evidence="5">The sequence shown here is derived from an EMBL/GenBank/DDBJ whole genome shotgun (WGS) entry which is preliminary data.</text>
</comment>
<dbReference type="PROSITE" id="PS50977">
    <property type="entry name" value="HTH_TETR_2"/>
    <property type="match status" value="1"/>
</dbReference>
<proteinExistence type="predicted"/>
<dbReference type="InterPro" id="IPR050624">
    <property type="entry name" value="HTH-type_Tx_Regulator"/>
</dbReference>
<name>A0A1I6BUR2_9BACI</name>
<protein>
    <submittedName>
        <fullName evidence="5">Transcriptional regulator, TetR family</fullName>
    </submittedName>
</protein>
<dbReference type="InterPro" id="IPR001647">
    <property type="entry name" value="HTH_TetR"/>
</dbReference>
<sequence length="191" mass="22361">MTKTKYTEKRDLLIEAGLRVFSRKGFSGSTIKDIAQEAGVTSGLIYHYFDNKEDLLWGIIEEHTLNHKLYNIIKFSTEDLTIDELLKNILTAVFNFLKEKPYFISMFLGEAQRNPKIRKRLINLIREATEGLSYFISNKYKLDFHYVEVAVRNTLTASFMHHLLYMEGDNPVINEERYIQNTIQQLSKVLN</sequence>
<evidence type="ECO:0000259" key="4">
    <source>
        <dbReference type="PROSITE" id="PS50977"/>
    </source>
</evidence>
<feature type="DNA-binding region" description="H-T-H motif" evidence="3">
    <location>
        <begin position="30"/>
        <end position="49"/>
    </location>
</feature>